<dbReference type="EMBL" id="AZFY01000137">
    <property type="protein sequence ID" value="KRM02785.1"/>
    <property type="molecule type" value="Genomic_DNA"/>
</dbReference>
<reference evidence="1 2" key="1">
    <citation type="journal article" date="2015" name="Genome Announc.">
        <title>Expanding the biotechnology potential of lactobacilli through comparative genomics of 213 strains and associated genera.</title>
        <authorList>
            <person name="Sun Z."/>
            <person name="Harris H.M."/>
            <person name="McCann A."/>
            <person name="Guo C."/>
            <person name="Argimon S."/>
            <person name="Zhang W."/>
            <person name="Yang X."/>
            <person name="Jeffery I.B."/>
            <person name="Cooney J.C."/>
            <person name="Kagawa T.F."/>
            <person name="Liu W."/>
            <person name="Song Y."/>
            <person name="Salvetti E."/>
            <person name="Wrobel A."/>
            <person name="Rasinkangas P."/>
            <person name="Parkhill J."/>
            <person name="Rea M.C."/>
            <person name="O'Sullivan O."/>
            <person name="Ritari J."/>
            <person name="Douillard F.P."/>
            <person name="Paul Ross R."/>
            <person name="Yang R."/>
            <person name="Briner A.E."/>
            <person name="Felis G.E."/>
            <person name="de Vos W.M."/>
            <person name="Barrangou R."/>
            <person name="Klaenhammer T.R."/>
            <person name="Caufield P.W."/>
            <person name="Cui Y."/>
            <person name="Zhang H."/>
            <person name="O'Toole P.W."/>
        </authorList>
    </citation>
    <scope>NUCLEOTIDE SEQUENCE [LARGE SCALE GENOMIC DNA]</scope>
    <source>
        <strain evidence="1 2">DSM 18382</strain>
    </source>
</reference>
<evidence type="ECO:0000313" key="1">
    <source>
        <dbReference type="EMBL" id="KRM02785.1"/>
    </source>
</evidence>
<keyword evidence="2" id="KW-1185">Reference proteome</keyword>
<dbReference type="AlphaFoldDB" id="A0A0R1VB15"/>
<protein>
    <submittedName>
        <fullName evidence="1">Uncharacterized protein</fullName>
    </submittedName>
</protein>
<evidence type="ECO:0000313" key="2">
    <source>
        <dbReference type="Proteomes" id="UP000051966"/>
    </source>
</evidence>
<gene>
    <name evidence="1" type="ORF">FD41_GL001204</name>
</gene>
<name>A0A0R1VB15_9LACO</name>
<dbReference type="OrthoDB" id="2329177at2"/>
<accession>A0A0R1VB15</accession>
<sequence>MHRALEDAAIEKEQHWRFIEDANYFKDAIQQKYGDIDFISNTDDLQRLLEVYRVANLQQELKDSTALEHML</sequence>
<proteinExistence type="predicted"/>
<dbReference type="PATRIC" id="fig|1423743.5.peg.1248"/>
<dbReference type="Proteomes" id="UP000051966">
    <property type="component" value="Unassembled WGS sequence"/>
</dbReference>
<comment type="caution">
    <text evidence="1">The sequence shown here is derived from an EMBL/GenBank/DDBJ whole genome shotgun (WGS) entry which is preliminary data.</text>
</comment>
<organism evidence="1 2">
    <name type="scientific">Lentilactobacillus farraginis DSM 18382 = JCM 14108</name>
    <dbReference type="NCBI Taxonomy" id="1423743"/>
    <lineage>
        <taxon>Bacteria</taxon>
        <taxon>Bacillati</taxon>
        <taxon>Bacillota</taxon>
        <taxon>Bacilli</taxon>
        <taxon>Lactobacillales</taxon>
        <taxon>Lactobacillaceae</taxon>
        <taxon>Lentilactobacillus</taxon>
    </lineage>
</organism>